<gene>
    <name evidence="7" type="ORF">CUR178_01542</name>
</gene>
<keyword evidence="8" id="KW-1185">Reference proteome</keyword>
<dbReference type="PROSITE" id="PS51746">
    <property type="entry name" value="PPM_2"/>
    <property type="match status" value="1"/>
</dbReference>
<feature type="domain" description="PPM-type phosphatase" evidence="6">
    <location>
        <begin position="117"/>
        <end position="378"/>
    </location>
</feature>
<evidence type="ECO:0000256" key="4">
    <source>
        <dbReference type="ARBA" id="ARBA00022912"/>
    </source>
</evidence>
<dbReference type="PANTHER" id="PTHR13832:SF837">
    <property type="entry name" value="PROTEIN PHOSPHATASE 2C-LIKE DOMAIN-CONTAINING PROTEIN 1"/>
    <property type="match status" value="1"/>
</dbReference>
<dbReference type="PROSITE" id="PS01032">
    <property type="entry name" value="PPM_1"/>
    <property type="match status" value="1"/>
</dbReference>
<dbReference type="AlphaFoldDB" id="A0A836GJ87"/>
<dbReference type="Pfam" id="PF00481">
    <property type="entry name" value="PP2C"/>
    <property type="match status" value="1"/>
</dbReference>
<evidence type="ECO:0000256" key="2">
    <source>
        <dbReference type="ARBA" id="ARBA00022723"/>
    </source>
</evidence>
<protein>
    <recommendedName>
        <fullName evidence="6">PPM-type phosphatase domain-containing protein</fullName>
    </recommendedName>
</protein>
<dbReference type="InterPro" id="IPR015655">
    <property type="entry name" value="PP2C"/>
</dbReference>
<reference evidence="7 8" key="1">
    <citation type="submission" date="2021-02" db="EMBL/GenBank/DDBJ databases">
        <title>Leishmania (Mundinia) enrietti genome sequencing and assembly.</title>
        <authorList>
            <person name="Almutairi H."/>
            <person name="Gatherer D."/>
        </authorList>
    </citation>
    <scope>NUCLEOTIDE SEQUENCE [LARGE SCALE GENOMIC DNA]</scope>
    <source>
        <strain evidence="7">CUR178</strain>
    </source>
</reference>
<comment type="similarity">
    <text evidence="1 5">Belongs to the PP2C family.</text>
</comment>
<evidence type="ECO:0000256" key="1">
    <source>
        <dbReference type="ARBA" id="ARBA00006702"/>
    </source>
</evidence>
<dbReference type="Gene3D" id="3.60.40.10">
    <property type="entry name" value="PPM-type phosphatase domain"/>
    <property type="match status" value="1"/>
</dbReference>
<comment type="caution">
    <text evidence="7">The sequence shown here is derived from an EMBL/GenBank/DDBJ whole genome shotgun (WGS) entry which is preliminary data.</text>
</comment>
<evidence type="ECO:0000256" key="5">
    <source>
        <dbReference type="RuleBase" id="RU003465"/>
    </source>
</evidence>
<dbReference type="SMART" id="SM00332">
    <property type="entry name" value="PP2Cc"/>
    <property type="match status" value="1"/>
</dbReference>
<evidence type="ECO:0000259" key="6">
    <source>
        <dbReference type="PROSITE" id="PS51746"/>
    </source>
</evidence>
<dbReference type="RefSeq" id="XP_067689414.1">
    <property type="nucleotide sequence ID" value="XM_067833311.1"/>
</dbReference>
<dbReference type="PANTHER" id="PTHR13832">
    <property type="entry name" value="PROTEIN PHOSPHATASE 2C"/>
    <property type="match status" value="1"/>
</dbReference>
<dbReference type="GO" id="GO:0046872">
    <property type="term" value="F:metal ion binding"/>
    <property type="evidence" value="ECO:0007669"/>
    <property type="project" value="UniProtKB-KW"/>
</dbReference>
<evidence type="ECO:0000256" key="3">
    <source>
        <dbReference type="ARBA" id="ARBA00022801"/>
    </source>
</evidence>
<dbReference type="InterPro" id="IPR001932">
    <property type="entry name" value="PPM-type_phosphatase-like_dom"/>
</dbReference>
<sequence>MSLRPVHRSIATCVAINAMHDGRAPHHKPGVSGSSNCFPCVYLNSESFGLHSEAERASIDSSTCDSVESFHILIPRELQTSVQQLTAPEVLRHPSHPSLCTACFYGTNEAQQQLVQEVGVASDQGIRSSMEDEHVTVVEPDVCFFGIYDGHGGRQCAEFVRSRLHEIALAHESLKTAPRKALSDAFAQVEREFLGRSAGGISSAGCVCAAAVIQGSVLTVGNVGDCEVVLARAGQPVLLTVKHNPSCNDAEATRVKKAGGCIFNCRVGHPRLNPRVCSLAVSRAVGDAGFKLEEYTNGKPSGVIAVADTSEVSLTEEDAFLILACDGLWDTMSYAEAVELAATYTASGADANSVANQLVREALLRGTRDNVTAIFVRLSHSTPAGPDKVEK</sequence>
<dbReference type="SUPFAM" id="SSF81606">
    <property type="entry name" value="PP2C-like"/>
    <property type="match status" value="1"/>
</dbReference>
<dbReference type="Proteomes" id="UP000674179">
    <property type="component" value="Chromosome 34"/>
</dbReference>
<dbReference type="GO" id="GO:0004722">
    <property type="term" value="F:protein serine/threonine phosphatase activity"/>
    <property type="evidence" value="ECO:0007669"/>
    <property type="project" value="InterPro"/>
</dbReference>
<keyword evidence="4 5" id="KW-0904">Protein phosphatase</keyword>
<name>A0A836GJ87_LEIEN</name>
<evidence type="ECO:0000313" key="7">
    <source>
        <dbReference type="EMBL" id="KAG5468707.1"/>
    </source>
</evidence>
<dbReference type="InterPro" id="IPR000222">
    <property type="entry name" value="PP2C_BS"/>
</dbReference>
<dbReference type="GeneID" id="94168821"/>
<organism evidence="7 8">
    <name type="scientific">Leishmania enriettii</name>
    <dbReference type="NCBI Taxonomy" id="5663"/>
    <lineage>
        <taxon>Eukaryota</taxon>
        <taxon>Discoba</taxon>
        <taxon>Euglenozoa</taxon>
        <taxon>Kinetoplastea</taxon>
        <taxon>Metakinetoplastina</taxon>
        <taxon>Trypanosomatida</taxon>
        <taxon>Trypanosomatidae</taxon>
        <taxon>Leishmaniinae</taxon>
        <taxon>Leishmania</taxon>
    </lineage>
</organism>
<accession>A0A836GJ87</accession>
<keyword evidence="2" id="KW-0479">Metal-binding</keyword>
<dbReference type="EMBL" id="JAFHKP010000034">
    <property type="protein sequence ID" value="KAG5468707.1"/>
    <property type="molecule type" value="Genomic_DNA"/>
</dbReference>
<keyword evidence="3 5" id="KW-0378">Hydrolase</keyword>
<dbReference type="KEGG" id="lenr:94168821"/>
<dbReference type="InterPro" id="IPR036457">
    <property type="entry name" value="PPM-type-like_dom_sf"/>
</dbReference>
<proteinExistence type="inferred from homology"/>
<dbReference type="OrthoDB" id="10264738at2759"/>
<dbReference type="CDD" id="cd00143">
    <property type="entry name" value="PP2Cc"/>
    <property type="match status" value="1"/>
</dbReference>
<evidence type="ECO:0000313" key="8">
    <source>
        <dbReference type="Proteomes" id="UP000674179"/>
    </source>
</evidence>